<keyword evidence="1" id="KW-0472">Membrane</keyword>
<name>A0A8J3VGY4_9ACTN</name>
<sequence>MSELRVRRFGEGPLSRASAMIYTLLVVEIALLVTTLPGLLPLLLLERDASNLPLVAGCALPIGPALSGALYALHHRHLDLTDLAPAKAFWHGYKINFFGVLKIWALLLAWLTIVAVNLSHLAAAGIPGWWAVLLVVIAAGAALWGVNTLVIASLFSFRTRDIARLALYFLGRAKGVTLGNVCLLVVAAGITALTSEVVVVLLGSVLALLLLRSSHPMITEIQKEFTE</sequence>
<gene>
    <name evidence="2" type="ORF">Rhe02_40170</name>
</gene>
<evidence type="ECO:0000313" key="3">
    <source>
        <dbReference type="Proteomes" id="UP000612899"/>
    </source>
</evidence>
<dbReference type="Pfam" id="PF04854">
    <property type="entry name" value="DUF624"/>
    <property type="match status" value="1"/>
</dbReference>
<dbReference type="RefSeq" id="WP_203909778.1">
    <property type="nucleotide sequence ID" value="NZ_BONY01000023.1"/>
</dbReference>
<dbReference type="Proteomes" id="UP000612899">
    <property type="component" value="Unassembled WGS sequence"/>
</dbReference>
<protein>
    <recommendedName>
        <fullName evidence="4">DUF624 domain-containing protein</fullName>
    </recommendedName>
</protein>
<proteinExistence type="predicted"/>
<keyword evidence="1" id="KW-0812">Transmembrane</keyword>
<keyword evidence="1" id="KW-1133">Transmembrane helix</keyword>
<feature type="transmembrane region" description="Helical" evidence="1">
    <location>
        <begin position="128"/>
        <end position="157"/>
    </location>
</feature>
<evidence type="ECO:0000256" key="1">
    <source>
        <dbReference type="SAM" id="Phobius"/>
    </source>
</evidence>
<evidence type="ECO:0008006" key="4">
    <source>
        <dbReference type="Google" id="ProtNLM"/>
    </source>
</evidence>
<dbReference type="InterPro" id="IPR006938">
    <property type="entry name" value="DUF624"/>
</dbReference>
<feature type="transmembrane region" description="Helical" evidence="1">
    <location>
        <begin position="21"/>
        <end position="40"/>
    </location>
</feature>
<reference evidence="2" key="1">
    <citation type="submission" date="2021-01" db="EMBL/GenBank/DDBJ databases">
        <title>Whole genome shotgun sequence of Rhizocola hellebori NBRC 109834.</title>
        <authorList>
            <person name="Komaki H."/>
            <person name="Tamura T."/>
        </authorList>
    </citation>
    <scope>NUCLEOTIDE SEQUENCE</scope>
    <source>
        <strain evidence="2">NBRC 109834</strain>
    </source>
</reference>
<feature type="transmembrane region" description="Helical" evidence="1">
    <location>
        <begin position="95"/>
        <end position="116"/>
    </location>
</feature>
<keyword evidence="3" id="KW-1185">Reference proteome</keyword>
<dbReference type="AlphaFoldDB" id="A0A8J3VGY4"/>
<evidence type="ECO:0000313" key="2">
    <source>
        <dbReference type="EMBL" id="GIH05950.1"/>
    </source>
</evidence>
<comment type="caution">
    <text evidence="2">The sequence shown here is derived from an EMBL/GenBank/DDBJ whole genome shotgun (WGS) entry which is preliminary data.</text>
</comment>
<feature type="transmembrane region" description="Helical" evidence="1">
    <location>
        <begin position="178"/>
        <end position="211"/>
    </location>
</feature>
<dbReference type="EMBL" id="BONY01000023">
    <property type="protein sequence ID" value="GIH05950.1"/>
    <property type="molecule type" value="Genomic_DNA"/>
</dbReference>
<feature type="transmembrane region" description="Helical" evidence="1">
    <location>
        <begin position="52"/>
        <end position="74"/>
    </location>
</feature>
<accession>A0A8J3VGY4</accession>
<organism evidence="2 3">
    <name type="scientific">Rhizocola hellebori</name>
    <dbReference type="NCBI Taxonomy" id="1392758"/>
    <lineage>
        <taxon>Bacteria</taxon>
        <taxon>Bacillati</taxon>
        <taxon>Actinomycetota</taxon>
        <taxon>Actinomycetes</taxon>
        <taxon>Micromonosporales</taxon>
        <taxon>Micromonosporaceae</taxon>
        <taxon>Rhizocola</taxon>
    </lineage>
</organism>